<gene>
    <name evidence="1" type="ORF">CRG98_018148</name>
</gene>
<dbReference type="AlphaFoldDB" id="A0A2I0JYS4"/>
<name>A0A2I0JYS4_PUNGR</name>
<proteinExistence type="predicted"/>
<organism evidence="1 2">
    <name type="scientific">Punica granatum</name>
    <name type="common">Pomegranate</name>
    <dbReference type="NCBI Taxonomy" id="22663"/>
    <lineage>
        <taxon>Eukaryota</taxon>
        <taxon>Viridiplantae</taxon>
        <taxon>Streptophyta</taxon>
        <taxon>Embryophyta</taxon>
        <taxon>Tracheophyta</taxon>
        <taxon>Spermatophyta</taxon>
        <taxon>Magnoliopsida</taxon>
        <taxon>eudicotyledons</taxon>
        <taxon>Gunneridae</taxon>
        <taxon>Pentapetalae</taxon>
        <taxon>rosids</taxon>
        <taxon>malvids</taxon>
        <taxon>Myrtales</taxon>
        <taxon>Lythraceae</taxon>
        <taxon>Punica</taxon>
    </lineage>
</organism>
<reference evidence="1 2" key="1">
    <citation type="submission" date="2017-11" db="EMBL/GenBank/DDBJ databases">
        <title>De-novo sequencing of pomegranate (Punica granatum L.) genome.</title>
        <authorList>
            <person name="Akparov Z."/>
            <person name="Amiraslanov A."/>
            <person name="Hajiyeva S."/>
            <person name="Abbasov M."/>
            <person name="Kaur K."/>
            <person name="Hamwieh A."/>
            <person name="Solovyev V."/>
            <person name="Salamov A."/>
            <person name="Braich B."/>
            <person name="Kosarev P."/>
            <person name="Mahmoud A."/>
            <person name="Hajiyev E."/>
            <person name="Babayeva S."/>
            <person name="Izzatullayeva V."/>
            <person name="Mammadov A."/>
            <person name="Mammadov A."/>
            <person name="Sharifova S."/>
            <person name="Ojaghi J."/>
            <person name="Eynullazada K."/>
            <person name="Bayramov B."/>
            <person name="Abdulazimova A."/>
            <person name="Shahmuradov I."/>
        </authorList>
    </citation>
    <scope>NUCLEOTIDE SEQUENCE [LARGE SCALE GENOMIC DNA]</scope>
    <source>
        <strain evidence="2">cv. AG2017</strain>
        <tissue evidence="1">Leaf</tissue>
    </source>
</reference>
<keyword evidence="2" id="KW-1185">Reference proteome</keyword>
<protein>
    <submittedName>
        <fullName evidence="1">Uncharacterized protein</fullName>
    </submittedName>
</protein>
<dbReference type="EMBL" id="PGOL01001035">
    <property type="protein sequence ID" value="PKI61465.1"/>
    <property type="molecule type" value="Genomic_DNA"/>
</dbReference>
<sequence length="86" mass="9059">MEMYTTCNSRGLPTSKGLPRWSSISRLGLPALSEETDDPRGSLAYYPQFGGSQPTGILKLKRLGAPPSATNPLIGVAGLLYAGPLP</sequence>
<comment type="caution">
    <text evidence="1">The sequence shown here is derived from an EMBL/GenBank/DDBJ whole genome shotgun (WGS) entry which is preliminary data.</text>
</comment>
<evidence type="ECO:0000313" key="1">
    <source>
        <dbReference type="EMBL" id="PKI61465.1"/>
    </source>
</evidence>
<dbReference type="Proteomes" id="UP000233551">
    <property type="component" value="Unassembled WGS sequence"/>
</dbReference>
<evidence type="ECO:0000313" key="2">
    <source>
        <dbReference type="Proteomes" id="UP000233551"/>
    </source>
</evidence>
<accession>A0A2I0JYS4</accession>